<dbReference type="GO" id="GO:0008233">
    <property type="term" value="F:peptidase activity"/>
    <property type="evidence" value="ECO:0007669"/>
    <property type="project" value="UniProtKB-KW"/>
</dbReference>
<dbReference type="FunFam" id="3.30.1390.10:FF:000002">
    <property type="entry name" value="ATP-dependent Clp protease adapter protein ClpS"/>
    <property type="match status" value="1"/>
</dbReference>
<organism evidence="3 4">
    <name type="scientific">Acidihalobacter prosperus</name>
    <dbReference type="NCBI Taxonomy" id="160660"/>
    <lineage>
        <taxon>Bacteria</taxon>
        <taxon>Pseudomonadati</taxon>
        <taxon>Pseudomonadota</taxon>
        <taxon>Gammaproteobacteria</taxon>
        <taxon>Chromatiales</taxon>
        <taxon>Ectothiorhodospiraceae</taxon>
        <taxon>Acidihalobacter</taxon>
    </lineage>
</organism>
<reference evidence="3 4" key="1">
    <citation type="journal article" date="2014" name="Genome Announc.">
        <title>Draft Genome Sequence of the Iron-Oxidizing, Acidophilic, and Halotolerant 'Thiobacillus prosperus' Type Strain DSM 5130.</title>
        <authorList>
            <person name="Ossandon F.J."/>
            <person name="Cardenas J.P."/>
            <person name="Corbett M."/>
            <person name="Quatrini R."/>
            <person name="Holmes D.S."/>
            <person name="Watkin E."/>
        </authorList>
    </citation>
    <scope>NUCLEOTIDE SEQUENCE [LARGE SCALE GENOMIC DNA]</scope>
    <source>
        <strain evidence="3 4">DSM 5130</strain>
    </source>
</reference>
<name>A0A1A6C876_9GAMM</name>
<comment type="similarity">
    <text evidence="1">Belongs to the ClpS family.</text>
</comment>
<feature type="domain" description="Adaptor protein ClpS core" evidence="2">
    <location>
        <begin position="29"/>
        <end position="108"/>
    </location>
</feature>
<dbReference type="STRING" id="160660.BJI67_07645"/>
<evidence type="ECO:0000313" key="4">
    <source>
        <dbReference type="Proteomes" id="UP000029273"/>
    </source>
</evidence>
<keyword evidence="3" id="KW-0645">Protease</keyword>
<dbReference type="InterPro" id="IPR014719">
    <property type="entry name" value="Ribosomal_bL12_C/ClpS-like"/>
</dbReference>
<gene>
    <name evidence="1" type="primary">clpS</name>
    <name evidence="3" type="ORF">Thpro_020466</name>
</gene>
<proteinExistence type="inferred from homology"/>
<dbReference type="Gene3D" id="3.30.1390.10">
    <property type="match status" value="1"/>
</dbReference>
<keyword evidence="4" id="KW-1185">Reference proteome</keyword>
<sequence length="112" mass="12901">MKPDIVNMSEEKHDGQADFVVEESRPEIKQPPLYKVVILNDDYTPMEFVVEVLEVFFGMDREKATRVMLHVHTRGRGVCGVFTRDIAETKVAQVNDYARDHQHPLLCTLEEA</sequence>
<dbReference type="NCBIfam" id="NF000670">
    <property type="entry name" value="PRK00033.1-3"/>
    <property type="match status" value="1"/>
</dbReference>
<dbReference type="SUPFAM" id="SSF54736">
    <property type="entry name" value="ClpS-like"/>
    <property type="match status" value="1"/>
</dbReference>
<dbReference type="Pfam" id="PF02617">
    <property type="entry name" value="ClpS"/>
    <property type="match status" value="1"/>
</dbReference>
<evidence type="ECO:0000256" key="1">
    <source>
        <dbReference type="HAMAP-Rule" id="MF_00302"/>
    </source>
</evidence>
<dbReference type="PANTHER" id="PTHR33473">
    <property type="entry name" value="ATP-DEPENDENT CLP PROTEASE ADAPTER PROTEIN CLPS1, CHLOROPLASTIC"/>
    <property type="match status" value="1"/>
</dbReference>
<accession>A0A1A6C876</accession>
<dbReference type="PANTHER" id="PTHR33473:SF19">
    <property type="entry name" value="ATP-DEPENDENT CLP PROTEASE ADAPTER PROTEIN CLPS"/>
    <property type="match status" value="1"/>
</dbReference>
<comment type="subunit">
    <text evidence="1">Binds to the N-terminal domain of the chaperone ClpA.</text>
</comment>
<evidence type="ECO:0000313" key="3">
    <source>
        <dbReference type="EMBL" id="OBS10750.1"/>
    </source>
</evidence>
<dbReference type="HAMAP" id="MF_00302">
    <property type="entry name" value="ClpS"/>
    <property type="match status" value="1"/>
</dbReference>
<protein>
    <recommendedName>
        <fullName evidence="1">ATP-dependent Clp protease adapter protein ClpS</fullName>
    </recommendedName>
</protein>
<dbReference type="EMBL" id="JQSG02000001">
    <property type="protein sequence ID" value="OBS10750.1"/>
    <property type="molecule type" value="Genomic_DNA"/>
</dbReference>
<dbReference type="NCBIfam" id="NF000672">
    <property type="entry name" value="PRK00033.1-5"/>
    <property type="match status" value="1"/>
</dbReference>
<dbReference type="Proteomes" id="UP000029273">
    <property type="component" value="Unassembled WGS sequence"/>
</dbReference>
<dbReference type="InterPro" id="IPR003769">
    <property type="entry name" value="ClpS_core"/>
</dbReference>
<evidence type="ECO:0000259" key="2">
    <source>
        <dbReference type="Pfam" id="PF02617"/>
    </source>
</evidence>
<dbReference type="GO" id="GO:0006508">
    <property type="term" value="P:proteolysis"/>
    <property type="evidence" value="ECO:0007669"/>
    <property type="project" value="UniProtKB-UniRule"/>
</dbReference>
<comment type="function">
    <text evidence="1">Involved in the modulation of the specificity of the ClpAP-mediated ATP-dependent protein degradation.</text>
</comment>
<dbReference type="InterPro" id="IPR022935">
    <property type="entry name" value="ClpS"/>
</dbReference>
<dbReference type="GO" id="GO:0030163">
    <property type="term" value="P:protein catabolic process"/>
    <property type="evidence" value="ECO:0007669"/>
    <property type="project" value="InterPro"/>
</dbReference>
<keyword evidence="3" id="KW-0378">Hydrolase</keyword>
<comment type="caution">
    <text evidence="3">The sequence shown here is derived from an EMBL/GenBank/DDBJ whole genome shotgun (WGS) entry which is preliminary data.</text>
</comment>
<dbReference type="AlphaFoldDB" id="A0A1A6C876"/>
<dbReference type="NCBIfam" id="NF000669">
    <property type="entry name" value="PRK00033.1-2"/>
    <property type="match status" value="1"/>
</dbReference>